<sequence length="480" mass="50764">MTPPAAQDESDSNKQGGVTRRTTWVAHEFRAQRGIAVPLMGMNLTWFAKLAVTTAFLGRLGDLQLAAGTLGLSFANVTGFAVLTGLCGAMEPICGQAHGASNGKLLRKTLVMATMLLLAASVPIAFLWLHVDALLRRCGQQPDITSNARAYLVCLLPDLAVTSFLNPLRSYLSAQGITLPTLFASALGLGIHVPLTCWMAGARGIQGVATAVWISDLAVAVMLAAYVAIIEHEHEGDGGWWLGQTGWGDWVRLVRLAVPSCLNTCLEWWCYEILVLLTGRLPDARRSVAVIAVTLNFDYLLFAAMLSLSVSASVRVSNELGAGHADAARRASWVSIAGGAVGGVAGGLLMLAARRPWGYLYSPRGDGGVREGVSRAMKVMAALEVVNFPLNVCGGIVRATARPAVGMYAVLAGFYLLALPVAVALAFKARLRIQGLLVGFMVGAAASLAVLLTVISRMDWQAQADKARTRAAADVCTHPC</sequence>
<proteinExistence type="inferred from homology"/>
<feature type="transmembrane region" description="Helical" evidence="6">
    <location>
        <begin position="288"/>
        <end position="311"/>
    </location>
</feature>
<evidence type="ECO:0000256" key="1">
    <source>
        <dbReference type="ARBA" id="ARBA00004141"/>
    </source>
</evidence>
<feature type="transmembrane region" description="Helical" evidence="6">
    <location>
        <begin position="433"/>
        <end position="455"/>
    </location>
</feature>
<organism evidence="7 8">
    <name type="scientific">Leersia perrieri</name>
    <dbReference type="NCBI Taxonomy" id="77586"/>
    <lineage>
        <taxon>Eukaryota</taxon>
        <taxon>Viridiplantae</taxon>
        <taxon>Streptophyta</taxon>
        <taxon>Embryophyta</taxon>
        <taxon>Tracheophyta</taxon>
        <taxon>Spermatophyta</taxon>
        <taxon>Magnoliopsida</taxon>
        <taxon>Liliopsida</taxon>
        <taxon>Poales</taxon>
        <taxon>Poaceae</taxon>
        <taxon>BOP clade</taxon>
        <taxon>Oryzoideae</taxon>
        <taxon>Oryzeae</taxon>
        <taxon>Oryzinae</taxon>
        <taxon>Leersia</taxon>
    </lineage>
</organism>
<dbReference type="InterPro" id="IPR002528">
    <property type="entry name" value="MATE_fam"/>
</dbReference>
<dbReference type="GO" id="GO:1990961">
    <property type="term" value="P:xenobiotic detoxification by transmembrane export across the plasma membrane"/>
    <property type="evidence" value="ECO:0007669"/>
    <property type="project" value="InterPro"/>
</dbReference>
<feature type="transmembrane region" description="Helical" evidence="6">
    <location>
        <begin position="63"/>
        <end position="89"/>
    </location>
</feature>
<dbReference type="AlphaFoldDB" id="A0A0D9W1M5"/>
<evidence type="ECO:0000256" key="3">
    <source>
        <dbReference type="ARBA" id="ARBA00022692"/>
    </source>
</evidence>
<dbReference type="eggNOG" id="KOG1347">
    <property type="taxonomic scope" value="Eukaryota"/>
</dbReference>
<dbReference type="Pfam" id="PF01554">
    <property type="entry name" value="MatE"/>
    <property type="match status" value="2"/>
</dbReference>
<feature type="transmembrane region" description="Helical" evidence="6">
    <location>
        <begin position="207"/>
        <end position="229"/>
    </location>
</feature>
<reference evidence="7 8" key="1">
    <citation type="submission" date="2012-08" db="EMBL/GenBank/DDBJ databases">
        <title>Oryza genome evolution.</title>
        <authorList>
            <person name="Wing R.A."/>
        </authorList>
    </citation>
    <scope>NUCLEOTIDE SEQUENCE</scope>
</reference>
<dbReference type="Gramene" id="LPERR03G35630.1">
    <property type="protein sequence ID" value="LPERR03G35630.1"/>
    <property type="gene ID" value="LPERR03G35630"/>
</dbReference>
<dbReference type="EnsemblPlants" id="LPERR03G35630.1">
    <property type="protein sequence ID" value="LPERR03G35630.1"/>
    <property type="gene ID" value="LPERR03G35630"/>
</dbReference>
<reference evidence="7" key="3">
    <citation type="submission" date="2015-04" db="UniProtKB">
        <authorList>
            <consortium name="EnsemblPlants"/>
        </authorList>
    </citation>
    <scope>IDENTIFICATION</scope>
</reference>
<dbReference type="InterPro" id="IPR045069">
    <property type="entry name" value="MATE_euk"/>
</dbReference>
<name>A0A0D9W1M5_9ORYZ</name>
<dbReference type="GO" id="GO:0015297">
    <property type="term" value="F:antiporter activity"/>
    <property type="evidence" value="ECO:0007669"/>
    <property type="project" value="InterPro"/>
</dbReference>
<dbReference type="GO" id="GO:0042910">
    <property type="term" value="F:xenobiotic transmembrane transporter activity"/>
    <property type="evidence" value="ECO:0007669"/>
    <property type="project" value="InterPro"/>
</dbReference>
<protein>
    <recommendedName>
        <fullName evidence="6">Protein DETOXIFICATION</fullName>
    </recommendedName>
    <alternativeName>
        <fullName evidence="6">Multidrug and toxic compound extrusion protein</fullName>
    </alternativeName>
</protein>
<evidence type="ECO:0000256" key="2">
    <source>
        <dbReference type="ARBA" id="ARBA00010199"/>
    </source>
</evidence>
<dbReference type="GO" id="GO:0016020">
    <property type="term" value="C:membrane"/>
    <property type="evidence" value="ECO:0007669"/>
    <property type="project" value="UniProtKB-SubCell"/>
</dbReference>
<keyword evidence="3 6" id="KW-0812">Transmembrane</keyword>
<dbReference type="PANTHER" id="PTHR11206">
    <property type="entry name" value="MULTIDRUG RESISTANCE PROTEIN"/>
    <property type="match status" value="1"/>
</dbReference>
<dbReference type="HOGENOM" id="CLU_012893_1_0_1"/>
<keyword evidence="5 6" id="KW-0472">Membrane</keyword>
<evidence type="ECO:0000256" key="5">
    <source>
        <dbReference type="ARBA" id="ARBA00023136"/>
    </source>
</evidence>
<feature type="transmembrane region" description="Helical" evidence="6">
    <location>
        <begin position="405"/>
        <end position="427"/>
    </location>
</feature>
<feature type="transmembrane region" description="Helical" evidence="6">
    <location>
        <begin position="35"/>
        <end position="57"/>
    </location>
</feature>
<comment type="caution">
    <text evidence="6">Lacks conserved residue(s) required for the propagation of feature annotation.</text>
</comment>
<dbReference type="NCBIfam" id="TIGR00797">
    <property type="entry name" value="matE"/>
    <property type="match status" value="1"/>
</dbReference>
<keyword evidence="4 6" id="KW-1133">Transmembrane helix</keyword>
<feature type="transmembrane region" description="Helical" evidence="6">
    <location>
        <begin position="331"/>
        <end position="353"/>
    </location>
</feature>
<comment type="subcellular location">
    <subcellularLocation>
        <location evidence="1">Membrane</location>
        <topology evidence="1">Multi-pass membrane protein</topology>
    </subcellularLocation>
</comment>
<feature type="transmembrane region" description="Helical" evidence="6">
    <location>
        <begin position="177"/>
        <end position="201"/>
    </location>
</feature>
<keyword evidence="8" id="KW-1185">Reference proteome</keyword>
<dbReference type="CDD" id="cd13132">
    <property type="entry name" value="MATE_eukaryotic"/>
    <property type="match status" value="1"/>
</dbReference>
<evidence type="ECO:0000256" key="4">
    <source>
        <dbReference type="ARBA" id="ARBA00022989"/>
    </source>
</evidence>
<dbReference type="Proteomes" id="UP000032180">
    <property type="component" value="Chromosome 3"/>
</dbReference>
<dbReference type="STRING" id="77586.A0A0D9W1M5"/>
<evidence type="ECO:0000313" key="8">
    <source>
        <dbReference type="Proteomes" id="UP000032180"/>
    </source>
</evidence>
<feature type="transmembrane region" description="Helical" evidence="6">
    <location>
        <begin position="110"/>
        <end position="128"/>
    </location>
</feature>
<reference evidence="8" key="2">
    <citation type="submission" date="2013-12" db="EMBL/GenBank/DDBJ databases">
        <authorList>
            <person name="Yu Y."/>
            <person name="Lee S."/>
            <person name="de Baynast K."/>
            <person name="Wissotski M."/>
            <person name="Liu L."/>
            <person name="Talag J."/>
            <person name="Goicoechea J."/>
            <person name="Angelova A."/>
            <person name="Jetty R."/>
            <person name="Kudrna D."/>
            <person name="Golser W."/>
            <person name="Rivera L."/>
            <person name="Zhang J."/>
            <person name="Wing R."/>
        </authorList>
    </citation>
    <scope>NUCLEOTIDE SEQUENCE</scope>
</reference>
<accession>A0A0D9W1M5</accession>
<comment type="similarity">
    <text evidence="2 6">Belongs to the multi antimicrobial extrusion (MATE) (TC 2.A.66.1) family.</text>
</comment>
<evidence type="ECO:0000313" key="7">
    <source>
        <dbReference type="EnsemblPlants" id="LPERR03G35630.1"/>
    </source>
</evidence>
<evidence type="ECO:0000256" key="6">
    <source>
        <dbReference type="RuleBase" id="RU004914"/>
    </source>
</evidence>